<keyword evidence="4" id="KW-0970">Cilium biogenesis/degradation</keyword>
<accession>A0A8D1QRA6</accession>
<dbReference type="Ensembl" id="ENSSSCT00055031229.1">
    <property type="protein sequence ID" value="ENSSSCP00055024871.1"/>
    <property type="gene ID" value="ENSSSCG00055015387.1"/>
</dbReference>
<dbReference type="Pfam" id="PF16574">
    <property type="entry name" value="CEP209_CC5"/>
    <property type="match status" value="1"/>
</dbReference>
<evidence type="ECO:0000256" key="2">
    <source>
        <dbReference type="ARBA" id="ARBA00004300"/>
    </source>
</evidence>
<feature type="coiled-coil region" evidence="8">
    <location>
        <begin position="1461"/>
        <end position="1488"/>
    </location>
</feature>
<evidence type="ECO:0000256" key="9">
    <source>
        <dbReference type="SAM" id="MobiDB-lite"/>
    </source>
</evidence>
<name>A0A8D1QRA6_PIG</name>
<dbReference type="GO" id="GO:0030030">
    <property type="term" value="P:cell projection organization"/>
    <property type="evidence" value="ECO:0007669"/>
    <property type="project" value="UniProtKB-KW"/>
</dbReference>
<keyword evidence="7" id="KW-0966">Cell projection</keyword>
<feature type="coiled-coil region" evidence="8">
    <location>
        <begin position="1971"/>
        <end position="2029"/>
    </location>
</feature>
<feature type="coiled-coil region" evidence="8">
    <location>
        <begin position="1067"/>
        <end position="1101"/>
    </location>
</feature>
<reference evidence="11" key="1">
    <citation type="submission" date="2025-08" db="UniProtKB">
        <authorList>
            <consortium name="Ensembl"/>
        </authorList>
    </citation>
    <scope>IDENTIFICATION</scope>
</reference>
<keyword evidence="3" id="KW-0963">Cytoplasm</keyword>
<evidence type="ECO:0000259" key="10">
    <source>
        <dbReference type="Pfam" id="PF16574"/>
    </source>
</evidence>
<feature type="compositionally biased region" description="Basic and acidic residues" evidence="9">
    <location>
        <begin position="2361"/>
        <end position="2376"/>
    </location>
</feature>
<feature type="coiled-coil region" evidence="8">
    <location>
        <begin position="1132"/>
        <end position="1166"/>
    </location>
</feature>
<feature type="coiled-coil region" evidence="8">
    <location>
        <begin position="956"/>
        <end position="1025"/>
    </location>
</feature>
<feature type="coiled-coil region" evidence="8">
    <location>
        <begin position="778"/>
        <end position="872"/>
    </location>
</feature>
<proteinExistence type="predicted"/>
<dbReference type="GO" id="GO:0005813">
    <property type="term" value="C:centrosome"/>
    <property type="evidence" value="ECO:0007669"/>
    <property type="project" value="UniProtKB-SubCell"/>
</dbReference>
<feature type="domain" description="Centrosomal protein of 290kDa coiled-coil region" evidence="10">
    <location>
        <begin position="1283"/>
        <end position="1410"/>
    </location>
</feature>
<comment type="subcellular location">
    <subcellularLocation>
        <location evidence="1">Cytoplasm</location>
        <location evidence="1">Cytoskeleton</location>
        <location evidence="1">Cilium basal body</location>
    </subcellularLocation>
    <subcellularLocation>
        <location evidence="2">Cytoplasm</location>
        <location evidence="2">Cytoskeleton</location>
        <location evidence="2">Microtubule organizing center</location>
        <location evidence="2">Centrosome</location>
    </subcellularLocation>
</comment>
<keyword evidence="5 8" id="KW-0175">Coiled coil</keyword>
<dbReference type="PANTHER" id="PTHR18879:SF20">
    <property type="entry name" value="CENTROSOMAL PROTEIN OF 290 KDA"/>
    <property type="match status" value="1"/>
</dbReference>
<feature type="region of interest" description="Disordered" evidence="9">
    <location>
        <begin position="135"/>
        <end position="165"/>
    </location>
</feature>
<evidence type="ECO:0000256" key="5">
    <source>
        <dbReference type="ARBA" id="ARBA00023054"/>
    </source>
</evidence>
<feature type="region of interest" description="Disordered" evidence="9">
    <location>
        <begin position="1688"/>
        <end position="1715"/>
    </location>
</feature>
<evidence type="ECO:0000256" key="4">
    <source>
        <dbReference type="ARBA" id="ARBA00022794"/>
    </source>
</evidence>
<dbReference type="InterPro" id="IPR032321">
    <property type="entry name" value="Cep209_CC5"/>
</dbReference>
<protein>
    <submittedName>
        <fullName evidence="11">Centrosomal protein 290</fullName>
    </submittedName>
</protein>
<feature type="coiled-coil region" evidence="8">
    <location>
        <begin position="1215"/>
        <end position="1249"/>
    </location>
</feature>
<evidence type="ECO:0000313" key="11">
    <source>
        <dbReference type="Ensembl" id="ENSSSCP00055024871.1"/>
    </source>
</evidence>
<evidence type="ECO:0000256" key="8">
    <source>
        <dbReference type="SAM" id="Coils"/>
    </source>
</evidence>
<feature type="region of interest" description="Disordered" evidence="9">
    <location>
        <begin position="2031"/>
        <end position="2054"/>
    </location>
</feature>
<feature type="coiled-coil region" evidence="8">
    <location>
        <begin position="1529"/>
        <end position="1581"/>
    </location>
</feature>
<feature type="compositionally biased region" description="Polar residues" evidence="9">
    <location>
        <begin position="1702"/>
        <end position="1715"/>
    </location>
</feature>
<feature type="region of interest" description="Disordered" evidence="9">
    <location>
        <begin position="2356"/>
        <end position="2376"/>
    </location>
</feature>
<gene>
    <name evidence="11" type="primary">CEP290</name>
</gene>
<sequence length="2401" mass="280969">MSPNINWKEIMKIDPDELPRQEELADNLLISLSKVEVNELKSESQENMVHLFRITQSLMKMKAQEVELALEEVEKAGEEQAKFENQLKTKVMKLENELEMAQHSAGGRDTRFLRDEIRQLEKQLEQKDKELEEMEKDLGKEKKVNEQLALRNEEAENENSKLRRENEQLRQDVIDYQKQIDSQKETLLSRRGEDSDYRSQLSKKNYELVQYLDEIQTLTEANEKIELQNQEMRKNLEESVQEMEKMTDEYNRMKAVVHQTDNIMDQLKKENDHYRLQVQELTDLLKAKNEEDDPIMAAVNAKVEEWKLILSSKDDEIIEYQQMLHNLREKLKNAQLDADKSNVMALQQGIQERDSQIKMLTEQVEQYTKEMEKNTLIIEDLKNELQRNKGASALSQQTHYMKIQSKVQILEERTKEAERTAELAEADAREKDKELVETLKRLKDYESGIYGLEDAVIEIKNCKNQIKIRDREIEVLTKEINKLEMKINDFLDENEALRERVGLEPKTMIDLTEFRNSKSLKQQQYRAENQILLKEIESLEEERLELKKKIRQMAQEKGKRITASGLTVEDLNLTENFSQENRTGEGKLNFMSLKNMSEAQSKNEFLSRELIEKEKDLERSRTIIAKFQKKSKELVEENKQLEEGMKEILQAIKEMQKDPDVKGGETSLIIPSLERLVNAIESKNAEGIFDANLHLKAQVDQLTGRNEELRQELKESRKEAINYSQQLAKANLKIDHLEKETSLLRQSEGSNVIFKGVDLPDGIAPSSAHIINSQNEYLIHILQELECKENKLKNLEDSLEDYNRKFAVIRHQQSLLYKEYLSEKETWKTESETMKEEKRKLEDQIQQDAIKVKEYNNLLSALQMDSDEMRKTLSENNRRITVLQVNEKSLIRQYTTLVEMERQLRKEYRKQNNELISMEAEVGEKIGRLQRFKEMAVFKIAALQKVIDNSVSLSELELANKQYNELTIKYRDILQKDNMLVQRTNNLEHLECENASLKEQMESVNKELEITKEKLHTLEQAWEQEAKFGNESNMDKARKSVTNSEIVSISKKITTLEMKELNERQRAEHAQKMYEHAKTSLKQMEERNIELETKFAELTKINLEAQKMEQMLRDELADSVSKTVSDADRQRILELEKSEMELKVEISKLKEVADIAKRQVEILNAQQQSREKEVESIRMQLLDYQAQSDEKALIAKLHQHLVSLQVSEATALGKLESVTSKLQKIEAHNLRLEQKLDEKEQALYFARLEGRNRAKHLRQTIQSLRRQFSGALPLAQQEKFSKTMIQLQNDKLKIMQEMKNSQQEHRNMKNKTLEMELKLKGLEELISTLKDARGAQKVIHWHMKIEELRLQELKLNRELVKDKEEIKYLNNIISEYEHTISGLEEEIVQQNKFHEERQMAWDQREVELERQLDIFDRQQNEILNAAQKFEEATGSMPDPSLPLPNQLEIALRKIKENVRIILETQATCKSLDEKLKEKESALQLAEENILSRDKVINELRLRLPATAEREKLIAELGRKEVEPKSHHTLKLAHQTIANMQARLNQKEEVLKKYQHLLEKAREEQREIVKKHEEELHTLHHKLELQADNSLSKFKETAWDLIKQPPTPVPTNKHFIRLAEMEQTVAEQDDSLASLVIKLKQVSQDLERQKEITELKIKEFENMKLRLQENHEDEVKKIKAEIEDLRGHLAQSQKESQRLKSELQAQKEANSRAPTTTMRNLVERLKSQLALKEKQQKALSRALLELRAEMTAAAEERIISATSQKEANLNVQQIVDRHTKELKSQVEDLSENILKLKESLKTSKNRENSLTDNLNDLTNELQKKQKAYDKMLREKDGIDQENDELKRQIKRLTSGLQGKPLIDNKQSLIEELQKKIKKLESQLEKKADGVEVKPVKEKSAREELIRWEEGKKWQTKIEGIRNKLKEKEGEVCILTKQLNTLKDLFAKADKEKLTLQRKLKTTGMTVDQVMGVRALESEKEVEELKKRNLDLENDLSYMRTHQALPRDAVIEDLRLQNKYLQEKIHTLEKQFSKDAYSRPSTSGIESDDHYQKEQELQRENLKLSSENIELKFQLEQANKDLPRLKNQVRDLKEMCEFLKKEKAEVERKLGHVRGSGRSGKTIPELEKTIGLMKKVVEKVQRENEQLKKASGILTSEKMANIELENEKLKAELEKLKAHLGRQLSMQHESKTRGTEKIVAENERLRKELKKETEAAEKLRIAKNNLEILNEKMTVQLEEMGKRLQLAESRGPQLEGADSKSWKSIVVTRMYETKLKELETDVAKKTKSLTDLKQLVRQAAEREQQVKRYTEDLEQQIEMLKHVPEGAGTEHGLQRELQVLRLANSQLEKEKEELIHQIEVNEDQNRAESTKPADLDQLREKVKDLETQLKTSDQEKQHLKVNL</sequence>
<evidence type="ECO:0000256" key="3">
    <source>
        <dbReference type="ARBA" id="ARBA00022490"/>
    </source>
</evidence>
<evidence type="ECO:0000256" key="6">
    <source>
        <dbReference type="ARBA" id="ARBA00023212"/>
    </source>
</evidence>
<evidence type="ECO:0000256" key="7">
    <source>
        <dbReference type="ARBA" id="ARBA00023273"/>
    </source>
</evidence>
<feature type="coiled-coil region" evidence="8">
    <location>
        <begin position="596"/>
        <end position="658"/>
    </location>
</feature>
<dbReference type="Proteomes" id="UP000694724">
    <property type="component" value="Unplaced"/>
</dbReference>
<feature type="coiled-coil region" evidence="8">
    <location>
        <begin position="1343"/>
        <end position="1386"/>
    </location>
</feature>
<dbReference type="PANTHER" id="PTHR18879">
    <property type="entry name" value="CENTROSOMAL PROTEIN OF 290 KDA"/>
    <property type="match status" value="1"/>
</dbReference>
<feature type="compositionally biased region" description="Basic and acidic residues" evidence="9">
    <location>
        <begin position="2045"/>
        <end position="2054"/>
    </location>
</feature>
<organism evidence="11 12">
    <name type="scientific">Sus scrofa</name>
    <name type="common">Pig</name>
    <dbReference type="NCBI Taxonomy" id="9823"/>
    <lineage>
        <taxon>Eukaryota</taxon>
        <taxon>Metazoa</taxon>
        <taxon>Chordata</taxon>
        <taxon>Craniata</taxon>
        <taxon>Vertebrata</taxon>
        <taxon>Euteleostomi</taxon>
        <taxon>Mammalia</taxon>
        <taxon>Eutheria</taxon>
        <taxon>Laurasiatheria</taxon>
        <taxon>Artiodactyla</taxon>
        <taxon>Suina</taxon>
        <taxon>Suidae</taxon>
        <taxon>Sus</taxon>
    </lineage>
</organism>
<keyword evidence="6" id="KW-0206">Cytoskeleton</keyword>
<feature type="coiled-coil region" evidence="8">
    <location>
        <begin position="1284"/>
        <end position="1318"/>
    </location>
</feature>
<feature type="coiled-coil region" evidence="8">
    <location>
        <begin position="459"/>
        <end position="559"/>
    </location>
</feature>
<evidence type="ECO:0000256" key="1">
    <source>
        <dbReference type="ARBA" id="ARBA00004120"/>
    </source>
</evidence>
<dbReference type="InterPro" id="IPR026201">
    <property type="entry name" value="Cep290"/>
</dbReference>
<feature type="coiled-coil region" evidence="8">
    <location>
        <begin position="2066"/>
        <end position="2248"/>
    </location>
</feature>
<feature type="coiled-coil region" evidence="8">
    <location>
        <begin position="692"/>
        <end position="747"/>
    </location>
</feature>
<evidence type="ECO:0000313" key="12">
    <source>
        <dbReference type="Proteomes" id="UP000694724"/>
    </source>
</evidence>